<proteinExistence type="predicted"/>
<dbReference type="EMBL" id="NKCK01000138">
    <property type="protein sequence ID" value="RSL96487.1"/>
    <property type="molecule type" value="Genomic_DNA"/>
</dbReference>
<evidence type="ECO:0000256" key="7">
    <source>
        <dbReference type="SAM" id="Phobius"/>
    </source>
</evidence>
<evidence type="ECO:0000256" key="3">
    <source>
        <dbReference type="ARBA" id="ARBA00022692"/>
    </source>
</evidence>
<feature type="transmembrane region" description="Helical" evidence="7">
    <location>
        <begin position="257"/>
        <end position="277"/>
    </location>
</feature>
<reference evidence="8 9" key="1">
    <citation type="submission" date="2017-06" db="EMBL/GenBank/DDBJ databases">
        <title>Comparative genomic analysis of Ambrosia Fusariam Clade fungi.</title>
        <authorList>
            <person name="Stajich J.E."/>
            <person name="Carrillo J."/>
            <person name="Kijimoto T."/>
            <person name="Eskalen A."/>
            <person name="O'Donnell K."/>
            <person name="Kasson M."/>
        </authorList>
    </citation>
    <scope>NUCLEOTIDE SEQUENCE [LARGE SCALE GENOMIC DNA]</scope>
    <source>
        <strain evidence="8 9">NRRL62579</strain>
    </source>
</reference>
<keyword evidence="3 7" id="KW-0812">Transmembrane</keyword>
<evidence type="ECO:0000256" key="6">
    <source>
        <dbReference type="ARBA" id="ARBA00023180"/>
    </source>
</evidence>
<feature type="transmembrane region" description="Helical" evidence="7">
    <location>
        <begin position="152"/>
        <end position="171"/>
    </location>
</feature>
<protein>
    <recommendedName>
        <fullName evidence="10">Major facilitator superfamily transporter</fullName>
    </recommendedName>
</protein>
<dbReference type="Proteomes" id="UP000287144">
    <property type="component" value="Unassembled WGS sequence"/>
</dbReference>
<evidence type="ECO:0000256" key="1">
    <source>
        <dbReference type="ARBA" id="ARBA00004141"/>
    </source>
</evidence>
<dbReference type="Pfam" id="PF07690">
    <property type="entry name" value="MFS_1"/>
    <property type="match status" value="1"/>
</dbReference>
<dbReference type="PANTHER" id="PTHR43791">
    <property type="entry name" value="PERMEASE-RELATED"/>
    <property type="match status" value="1"/>
</dbReference>
<keyword evidence="6" id="KW-0325">Glycoprotein</keyword>
<feature type="transmembrane region" description="Helical" evidence="7">
    <location>
        <begin position="321"/>
        <end position="342"/>
    </location>
</feature>
<dbReference type="Gene3D" id="1.20.1250.20">
    <property type="entry name" value="MFS general substrate transporter like domains"/>
    <property type="match status" value="3"/>
</dbReference>
<comment type="caution">
    <text evidence="8">The sequence shown here is derived from an EMBL/GenBank/DDBJ whole genome shotgun (WGS) entry which is preliminary data.</text>
</comment>
<evidence type="ECO:0000256" key="2">
    <source>
        <dbReference type="ARBA" id="ARBA00022448"/>
    </source>
</evidence>
<feature type="transmembrane region" description="Helical" evidence="7">
    <location>
        <begin position="183"/>
        <end position="206"/>
    </location>
</feature>
<feature type="transmembrane region" description="Helical" evidence="7">
    <location>
        <begin position="297"/>
        <end position="314"/>
    </location>
</feature>
<dbReference type="AlphaFoldDB" id="A0A428T350"/>
<keyword evidence="5 7" id="KW-0472">Membrane</keyword>
<evidence type="ECO:0000256" key="4">
    <source>
        <dbReference type="ARBA" id="ARBA00022989"/>
    </source>
</evidence>
<evidence type="ECO:0000313" key="9">
    <source>
        <dbReference type="Proteomes" id="UP000287144"/>
    </source>
</evidence>
<dbReference type="InterPro" id="IPR036259">
    <property type="entry name" value="MFS_trans_sf"/>
</dbReference>
<evidence type="ECO:0000313" key="8">
    <source>
        <dbReference type="EMBL" id="RSL96487.1"/>
    </source>
</evidence>
<evidence type="ECO:0000256" key="5">
    <source>
        <dbReference type="ARBA" id="ARBA00023136"/>
    </source>
</evidence>
<dbReference type="GO" id="GO:0022857">
    <property type="term" value="F:transmembrane transporter activity"/>
    <property type="evidence" value="ECO:0007669"/>
    <property type="project" value="InterPro"/>
</dbReference>
<dbReference type="InterPro" id="IPR011701">
    <property type="entry name" value="MFS"/>
</dbReference>
<organism evidence="8 9">
    <name type="scientific">Fusarium oligoseptatum</name>
    <dbReference type="NCBI Taxonomy" id="2604345"/>
    <lineage>
        <taxon>Eukaryota</taxon>
        <taxon>Fungi</taxon>
        <taxon>Dikarya</taxon>
        <taxon>Ascomycota</taxon>
        <taxon>Pezizomycotina</taxon>
        <taxon>Sordariomycetes</taxon>
        <taxon>Hypocreomycetidae</taxon>
        <taxon>Hypocreales</taxon>
        <taxon>Nectriaceae</taxon>
        <taxon>Fusarium</taxon>
        <taxon>Fusarium solani species complex</taxon>
    </lineage>
</organism>
<keyword evidence="9" id="KW-1185">Reference proteome</keyword>
<dbReference type="STRING" id="1325735.A0A428T350"/>
<accession>A0A428T350</accession>
<name>A0A428T350_9HYPO</name>
<dbReference type="GO" id="GO:0016020">
    <property type="term" value="C:membrane"/>
    <property type="evidence" value="ECO:0007669"/>
    <property type="project" value="UniProtKB-SubCell"/>
</dbReference>
<dbReference type="SUPFAM" id="SSF103473">
    <property type="entry name" value="MFS general substrate transporter"/>
    <property type="match status" value="1"/>
</dbReference>
<sequence length="483" mass="54021">MAAIQNHEFDQEKPHHEVFDRVEVERDDNGPIDTEAEKKLVRKIDLYLMTSLWVMYLFSYMDRSNIGNAKIAGMNDDLGLTDEEYSLAIVVFHHWLYSRTGPLQHVSYSLAAFSIYSRHDDSMGHRFFVPAVVFLISTWYKKTEQAKRFMTFTSAAILAGAFGSIVAGAIIKTLHNAHGITGWRWLFIVEGLATIGVAIIGPFILLDYPGTTKKFSVDERTLATRRLYEDGVVSSIEGEGEISHLEALKAALSNWRLWMLVAGYHCIISTLALSYFYPYIVSSLGYTSTQAQFMTSPIYFTAFAIAVPCCIMADRWPRRRVYFVTSAMFMGTVFCILMTTVMVDVPRYIFLCFLTACIWTANPIAESFASSSMASIKPEVRAISLAFINSMANLAQIYGSYLMPSWDAPRHAIGFGNSWPKTPLLLSIRYVDYPGFNYNKEHISSLLSDLVKQCLPCGHAAPPFSVPTPYGQGSLPVSGSPGV</sequence>
<dbReference type="PANTHER" id="PTHR43791:SF38">
    <property type="entry name" value="MAJOR FACILITATOR SUPERFAMILY (MFS) PROFILE DOMAIN-CONTAINING PROTEIN"/>
    <property type="match status" value="1"/>
</dbReference>
<evidence type="ECO:0008006" key="10">
    <source>
        <dbReference type="Google" id="ProtNLM"/>
    </source>
</evidence>
<gene>
    <name evidence="8" type="ORF">CEP52_011442</name>
</gene>
<keyword evidence="2" id="KW-0813">Transport</keyword>
<comment type="subcellular location">
    <subcellularLocation>
        <location evidence="1">Membrane</location>
        <topology evidence="1">Multi-pass membrane protein</topology>
    </subcellularLocation>
</comment>
<keyword evidence="4 7" id="KW-1133">Transmembrane helix</keyword>